<dbReference type="PROSITE" id="PS00107">
    <property type="entry name" value="PROTEIN_KINASE_ATP"/>
    <property type="match status" value="1"/>
</dbReference>
<evidence type="ECO:0000256" key="3">
    <source>
        <dbReference type="ARBA" id="ARBA00022777"/>
    </source>
</evidence>
<feature type="binding site" evidence="5">
    <location>
        <position position="86"/>
    </location>
    <ligand>
        <name>ATP</name>
        <dbReference type="ChEBI" id="CHEBI:30616"/>
    </ligand>
</feature>
<dbReference type="AlphaFoldDB" id="A0A6B3LDW6"/>
<feature type="region of interest" description="Disordered" evidence="7">
    <location>
        <begin position="826"/>
        <end position="875"/>
    </location>
</feature>
<protein>
    <submittedName>
        <fullName evidence="9">Serine/threonine protein kinase</fullName>
    </submittedName>
</protein>
<dbReference type="GO" id="GO:0005524">
    <property type="term" value="F:ATP binding"/>
    <property type="evidence" value="ECO:0007669"/>
    <property type="project" value="UniProtKB-UniRule"/>
</dbReference>
<evidence type="ECO:0000313" key="9">
    <source>
        <dbReference type="EMBL" id="QQL45877.1"/>
    </source>
</evidence>
<dbReference type="InterPro" id="IPR008271">
    <property type="entry name" value="Ser/Thr_kinase_AS"/>
</dbReference>
<keyword evidence="6" id="KW-0175">Coiled coil</keyword>
<evidence type="ECO:0000256" key="7">
    <source>
        <dbReference type="SAM" id="MobiDB-lite"/>
    </source>
</evidence>
<evidence type="ECO:0000256" key="4">
    <source>
        <dbReference type="ARBA" id="ARBA00022840"/>
    </source>
</evidence>
<dbReference type="Pfam" id="PF00069">
    <property type="entry name" value="Pkinase"/>
    <property type="match status" value="1"/>
</dbReference>
<dbReference type="PROSITE" id="PS00108">
    <property type="entry name" value="PROTEIN_KINASE_ST"/>
    <property type="match status" value="1"/>
</dbReference>
<feature type="domain" description="Protein kinase" evidence="8">
    <location>
        <begin position="57"/>
        <end position="314"/>
    </location>
</feature>
<evidence type="ECO:0000313" key="10">
    <source>
        <dbReference type="Proteomes" id="UP000475117"/>
    </source>
</evidence>
<dbReference type="Gene3D" id="3.30.200.20">
    <property type="entry name" value="Phosphorylase Kinase, domain 1"/>
    <property type="match status" value="1"/>
</dbReference>
<gene>
    <name evidence="9" type="ORF">G3M56_004650</name>
</gene>
<feature type="coiled-coil region" evidence="6">
    <location>
        <begin position="609"/>
        <end position="644"/>
    </location>
</feature>
<dbReference type="InterPro" id="IPR011009">
    <property type="entry name" value="Kinase-like_dom_sf"/>
</dbReference>
<dbReference type="PANTHER" id="PTHR43289">
    <property type="entry name" value="MITOGEN-ACTIVATED PROTEIN KINASE KINASE KINASE 20-RELATED"/>
    <property type="match status" value="1"/>
</dbReference>
<name>A0A6B3LDW6_9BACT</name>
<keyword evidence="10" id="KW-1185">Reference proteome</keyword>
<evidence type="ECO:0000256" key="5">
    <source>
        <dbReference type="PROSITE-ProRule" id="PRU10141"/>
    </source>
</evidence>
<evidence type="ECO:0000256" key="1">
    <source>
        <dbReference type="ARBA" id="ARBA00022679"/>
    </source>
</evidence>
<dbReference type="Gene3D" id="1.10.510.10">
    <property type="entry name" value="Transferase(Phosphotransferase) domain 1"/>
    <property type="match status" value="1"/>
</dbReference>
<reference evidence="9 10" key="1">
    <citation type="submission" date="2020-12" db="EMBL/GenBank/DDBJ databases">
        <title>Sulforoseuscoccus oceanibium gen. nov., sp. nov., a representative of the phylum Verrucomicrobia with special cytoplasmic membrane, and proposal of Sulforoseuscoccusaceae fam. nov.</title>
        <authorList>
            <person name="Xi F."/>
        </authorList>
    </citation>
    <scope>NUCLEOTIDE SEQUENCE [LARGE SCALE GENOMIC DNA]</scope>
    <source>
        <strain evidence="9 10">T37</strain>
    </source>
</reference>
<dbReference type="InterPro" id="IPR017441">
    <property type="entry name" value="Protein_kinase_ATP_BS"/>
</dbReference>
<proteinExistence type="predicted"/>
<dbReference type="InterPro" id="IPR000719">
    <property type="entry name" value="Prot_kinase_dom"/>
</dbReference>
<dbReference type="EMBL" id="CP066776">
    <property type="protein sequence ID" value="QQL45877.1"/>
    <property type="molecule type" value="Genomic_DNA"/>
</dbReference>
<dbReference type="RefSeq" id="WP_164365554.1">
    <property type="nucleotide sequence ID" value="NZ_CP066776.1"/>
</dbReference>
<dbReference type="GO" id="GO:0004674">
    <property type="term" value="F:protein serine/threonine kinase activity"/>
    <property type="evidence" value="ECO:0007669"/>
    <property type="project" value="UniProtKB-KW"/>
</dbReference>
<evidence type="ECO:0000259" key="8">
    <source>
        <dbReference type="PROSITE" id="PS50011"/>
    </source>
</evidence>
<keyword evidence="3 9" id="KW-0418">Kinase</keyword>
<dbReference type="PROSITE" id="PS50011">
    <property type="entry name" value="PROTEIN_KINASE_DOM"/>
    <property type="match status" value="1"/>
</dbReference>
<keyword evidence="9" id="KW-0723">Serine/threonine-protein kinase</keyword>
<evidence type="ECO:0000256" key="6">
    <source>
        <dbReference type="SAM" id="Coils"/>
    </source>
</evidence>
<dbReference type="PANTHER" id="PTHR43289:SF6">
    <property type="entry name" value="SERINE_THREONINE-PROTEIN KINASE NEKL-3"/>
    <property type="match status" value="1"/>
</dbReference>
<organism evidence="9 10">
    <name type="scientific">Sulfuriroseicoccus oceanibius</name>
    <dbReference type="NCBI Taxonomy" id="2707525"/>
    <lineage>
        <taxon>Bacteria</taxon>
        <taxon>Pseudomonadati</taxon>
        <taxon>Verrucomicrobiota</taxon>
        <taxon>Verrucomicrobiia</taxon>
        <taxon>Verrucomicrobiales</taxon>
        <taxon>Verrucomicrobiaceae</taxon>
        <taxon>Sulfuriroseicoccus</taxon>
    </lineage>
</organism>
<dbReference type="KEGG" id="soa:G3M56_004650"/>
<accession>A0A6B3LDW6</accession>
<evidence type="ECO:0000256" key="2">
    <source>
        <dbReference type="ARBA" id="ARBA00022741"/>
    </source>
</evidence>
<sequence length="875" mass="96415">MMTCPPPDEINAELDADFNACPHCQAEVEVSACAPFEKIACPECGGAMRVRVQFDHYVIKKQLGVGGMSHVFEALDTTLDRRVALKILNRENSADESRIKQFEREATLTASVSNPNVVRVFGVGIANGNFYIAMELVEGYSLEERLHEKGKIEEQRVLDLAIESVDGLRAASRVGLIHRDIKPGNILVTNDGHAKIVDFGLALIFEGGETEADEEMWATPYYVPPEKLAGATEDIRSDLYSFGATLFHLLAGQPMYNTSSNSIEELLQVKQQSVKLGAVAPMVSSATQQVVDRLVMPDPDQRYADYDALYDELCAARDSLRSSAEAAVATKGVAKGKVQKKNTALKVVGGLAVLGAVGGVVAWQMLQTAIDDGKAALVEAGNEVVEAVNEEIEAASSGFEERANADAGTRFIEARASLLAGDYDKAADEFQSLMNDSATSQPMANWAGLNAAFAHYLLGQPGKARIVLAEMRAHPKFDDLLMDEDLRTYFERVSSTVLTKWPVAENVVADLPTNGEWGFAVMLYGLKNWEHGRFQLASEMIGKVDLDNVEQRYEWLRDYRGLLNNYIYDAKTMLNLPLDETGTVSSDVDVTIGVLQRAHDELKMEGRAKDMVAARLERLRSLKVELEEAERREVEREQRELIRNEMIKVAKLRPQLKKLGESYQFREAAALARSTKLETSEAKSEMKNTSFLYQGCEQFIDLLIQDLNEHSFRGSLKLTERSAEMRGVTVVKATSASLAVRRGGAVFTQKVEEMPQETLVKLAEWALEQTKGADARQARFKALAAFCVFTGDLERGDSAASEVSMLDREFTNAWKSLRRRVDKANAKAAEQAELMEGASSSRGGSDSLFDDSGNDAPDPLEGDSGLDESLFDDPF</sequence>
<feature type="compositionally biased region" description="Acidic residues" evidence="7">
    <location>
        <begin position="848"/>
        <end position="875"/>
    </location>
</feature>
<dbReference type="CDD" id="cd14014">
    <property type="entry name" value="STKc_PknB_like"/>
    <property type="match status" value="1"/>
</dbReference>
<dbReference type="SUPFAM" id="SSF56112">
    <property type="entry name" value="Protein kinase-like (PK-like)"/>
    <property type="match status" value="1"/>
</dbReference>
<dbReference type="Proteomes" id="UP000475117">
    <property type="component" value="Chromosome"/>
</dbReference>
<keyword evidence="1" id="KW-0808">Transferase</keyword>
<dbReference type="SMART" id="SM00220">
    <property type="entry name" value="S_TKc"/>
    <property type="match status" value="1"/>
</dbReference>
<keyword evidence="2 5" id="KW-0547">Nucleotide-binding</keyword>
<keyword evidence="4 5" id="KW-0067">ATP-binding</keyword>